<dbReference type="Pfam" id="PF13499">
    <property type="entry name" value="EF-hand_7"/>
    <property type="match status" value="1"/>
</dbReference>
<feature type="domain" description="EF-hand" evidence="3">
    <location>
        <begin position="70"/>
        <end position="105"/>
    </location>
</feature>
<dbReference type="GO" id="GO:0016460">
    <property type="term" value="C:myosin II complex"/>
    <property type="evidence" value="ECO:0007669"/>
    <property type="project" value="TreeGrafter"/>
</dbReference>
<dbReference type="InterPro" id="IPR002048">
    <property type="entry name" value="EF_hand_dom"/>
</dbReference>
<dbReference type="SMART" id="SM00054">
    <property type="entry name" value="EFh"/>
    <property type="match status" value="3"/>
</dbReference>
<evidence type="ECO:0000256" key="1">
    <source>
        <dbReference type="ARBA" id="ARBA00022737"/>
    </source>
</evidence>
<evidence type="ECO:0000256" key="2">
    <source>
        <dbReference type="ARBA" id="ARBA00022837"/>
    </source>
</evidence>
<dbReference type="PANTHER" id="PTHR23048">
    <property type="entry name" value="MYOSIN LIGHT CHAIN 1, 3"/>
    <property type="match status" value="1"/>
</dbReference>
<dbReference type="CDD" id="cd00051">
    <property type="entry name" value="EFh"/>
    <property type="match status" value="2"/>
</dbReference>
<comment type="caution">
    <text evidence="4">The sequence shown here is derived from an EMBL/GenBank/DDBJ whole genome shotgun (WGS) entry which is preliminary data.</text>
</comment>
<dbReference type="PROSITE" id="PS50222">
    <property type="entry name" value="EF_HAND_2"/>
    <property type="match status" value="3"/>
</dbReference>
<reference evidence="4 5" key="1">
    <citation type="submission" date="2018-04" db="EMBL/GenBank/DDBJ databases">
        <title>The genome of golden apple snail Pomacea canaliculata provides insight into stress tolerance and invasive adaptation.</title>
        <authorList>
            <person name="Liu C."/>
            <person name="Liu B."/>
            <person name="Ren Y."/>
            <person name="Zhang Y."/>
            <person name="Wang H."/>
            <person name="Li S."/>
            <person name="Jiang F."/>
            <person name="Yin L."/>
            <person name="Zhang G."/>
            <person name="Qian W."/>
            <person name="Fan W."/>
        </authorList>
    </citation>
    <scope>NUCLEOTIDE SEQUENCE [LARGE SCALE GENOMIC DNA]</scope>
    <source>
        <strain evidence="4">SZHN2017</strain>
        <tissue evidence="4">Muscle</tissue>
    </source>
</reference>
<dbReference type="OrthoDB" id="26525at2759"/>
<evidence type="ECO:0000313" key="5">
    <source>
        <dbReference type="Proteomes" id="UP000245119"/>
    </source>
</evidence>
<dbReference type="InterPro" id="IPR011992">
    <property type="entry name" value="EF-hand-dom_pair"/>
</dbReference>
<keyword evidence="1" id="KW-0677">Repeat</keyword>
<sequence>MAVSEVAAGGEVDWVEVGSRLASYGGINREEKRLFRAEFREAFCMFDKDGDGRITEQELGTVLRSLGQDPTDTELKDMINDVDTDGSGTIEFNEFLLMMSQKCEKTELEEIADAFKIFDKNGDGFINSDELRQVMESLGERLTAKGAERHDEGS</sequence>
<dbReference type="STRING" id="400727.A0A2T7NZ69"/>
<protein>
    <recommendedName>
        <fullName evidence="3">EF-hand domain-containing protein</fullName>
    </recommendedName>
</protein>
<accession>A0A2T7NZ69</accession>
<dbReference type="PROSITE" id="PS00018">
    <property type="entry name" value="EF_HAND_1"/>
    <property type="match status" value="3"/>
</dbReference>
<dbReference type="GO" id="GO:0005509">
    <property type="term" value="F:calcium ion binding"/>
    <property type="evidence" value="ECO:0007669"/>
    <property type="project" value="InterPro"/>
</dbReference>
<dbReference type="FunFam" id="1.10.238.10:FF:000178">
    <property type="entry name" value="Calmodulin-2 A"/>
    <property type="match status" value="1"/>
</dbReference>
<dbReference type="EMBL" id="PZQS01000008">
    <property type="protein sequence ID" value="PVD26474.1"/>
    <property type="molecule type" value="Genomic_DNA"/>
</dbReference>
<name>A0A2T7NZ69_POMCA</name>
<evidence type="ECO:0000259" key="3">
    <source>
        <dbReference type="PROSITE" id="PS50222"/>
    </source>
</evidence>
<dbReference type="InterPro" id="IPR018247">
    <property type="entry name" value="EF_Hand_1_Ca_BS"/>
</dbReference>
<organism evidence="4 5">
    <name type="scientific">Pomacea canaliculata</name>
    <name type="common">Golden apple snail</name>
    <dbReference type="NCBI Taxonomy" id="400727"/>
    <lineage>
        <taxon>Eukaryota</taxon>
        <taxon>Metazoa</taxon>
        <taxon>Spiralia</taxon>
        <taxon>Lophotrochozoa</taxon>
        <taxon>Mollusca</taxon>
        <taxon>Gastropoda</taxon>
        <taxon>Caenogastropoda</taxon>
        <taxon>Architaenioglossa</taxon>
        <taxon>Ampullarioidea</taxon>
        <taxon>Ampullariidae</taxon>
        <taxon>Pomacea</taxon>
    </lineage>
</organism>
<keyword evidence="5" id="KW-1185">Reference proteome</keyword>
<dbReference type="AlphaFoldDB" id="A0A2T7NZ69"/>
<evidence type="ECO:0000313" key="4">
    <source>
        <dbReference type="EMBL" id="PVD26474.1"/>
    </source>
</evidence>
<keyword evidence="2" id="KW-0106">Calcium</keyword>
<proteinExistence type="predicted"/>
<gene>
    <name evidence="4" type="ORF">C0Q70_14151</name>
</gene>
<dbReference type="Proteomes" id="UP000245119">
    <property type="component" value="Linkage Group LG8"/>
</dbReference>
<dbReference type="Pfam" id="PF13405">
    <property type="entry name" value="EF-hand_6"/>
    <property type="match status" value="1"/>
</dbReference>
<dbReference type="SUPFAM" id="SSF47473">
    <property type="entry name" value="EF-hand"/>
    <property type="match status" value="1"/>
</dbReference>
<feature type="domain" description="EF-hand" evidence="3">
    <location>
        <begin position="34"/>
        <end position="69"/>
    </location>
</feature>
<feature type="domain" description="EF-hand" evidence="3">
    <location>
        <begin position="106"/>
        <end position="141"/>
    </location>
</feature>
<dbReference type="Gene3D" id="1.10.238.10">
    <property type="entry name" value="EF-hand"/>
    <property type="match status" value="2"/>
</dbReference>
<dbReference type="InterPro" id="IPR050230">
    <property type="entry name" value="CALM/Myosin/TropC-like"/>
</dbReference>
<dbReference type="PANTHER" id="PTHR23048:SF0">
    <property type="entry name" value="CALMODULIN LIKE 3"/>
    <property type="match status" value="1"/>
</dbReference>